<dbReference type="EC" id="3.2.1.23" evidence="6"/>
<reference evidence="6 7" key="1">
    <citation type="submission" date="2018-04" db="EMBL/GenBank/DDBJ databases">
        <title>Adhaeribacter sp. HMF7616 genome sequencing and assembly.</title>
        <authorList>
            <person name="Kang H."/>
            <person name="Kang J."/>
            <person name="Cha I."/>
            <person name="Kim H."/>
            <person name="Joh K."/>
        </authorList>
    </citation>
    <scope>NUCLEOTIDE SEQUENCE [LARGE SCALE GENOMIC DNA]</scope>
    <source>
        <strain evidence="6 7">HMF7616</strain>
    </source>
</reference>
<dbReference type="GO" id="GO:0004565">
    <property type="term" value="F:beta-galactosidase activity"/>
    <property type="evidence" value="ECO:0007669"/>
    <property type="project" value="UniProtKB-EC"/>
</dbReference>
<proteinExistence type="inferred from homology"/>
<dbReference type="PANTHER" id="PTHR43301">
    <property type="entry name" value="ARABINAN ENDO-1,5-ALPHA-L-ARABINOSIDASE"/>
    <property type="match status" value="1"/>
</dbReference>
<gene>
    <name evidence="6" type="primary">bgaB</name>
    <name evidence="6" type="ORF">AHMF7616_00417</name>
</gene>
<dbReference type="Gene3D" id="2.115.10.20">
    <property type="entry name" value="Glycosyl hydrolase domain, family 43"/>
    <property type="match status" value="1"/>
</dbReference>
<dbReference type="Pfam" id="PF04616">
    <property type="entry name" value="Glyco_hydro_43"/>
    <property type="match status" value="1"/>
</dbReference>
<evidence type="ECO:0000256" key="5">
    <source>
        <dbReference type="RuleBase" id="RU361187"/>
    </source>
</evidence>
<keyword evidence="7" id="KW-1185">Reference proteome</keyword>
<sequence>MAVFYNPQNLARLFIFTLFIAFPVVTHAQAPGKNEVLLFAYFKGNGDGLHLAASTDGLHWETLKNDSIFLKPQVSQDKLLRDPCIVKGPDNLYHLVWTVSWNAKGIGYANSPDLIHWSAQQYIPVMEHEAGARNSWAPEITYDPKQKSYLIYWATTITGLYPETQSKEENGYNHRMYYTTTPDFKKFSPTKLLYEPGFNVIDATIVPDKNRYLLFLKDETREPPQKNLRIAESQNLTGPYSVAGPPITGKYWAEGPTALKMGNNWIVYFDKYTEGKMGAVTSPDLKNWTDISEKIHFPAGVRHGTVFKISRQEYEKLKKI</sequence>
<dbReference type="EMBL" id="QASA01000001">
    <property type="protein sequence ID" value="RDC61828.1"/>
    <property type="molecule type" value="Genomic_DNA"/>
</dbReference>
<evidence type="ECO:0000256" key="2">
    <source>
        <dbReference type="ARBA" id="ARBA00009865"/>
    </source>
</evidence>
<organism evidence="6 7">
    <name type="scientific">Adhaeribacter pallidiroseus</name>
    <dbReference type="NCBI Taxonomy" id="2072847"/>
    <lineage>
        <taxon>Bacteria</taxon>
        <taxon>Pseudomonadati</taxon>
        <taxon>Bacteroidota</taxon>
        <taxon>Cytophagia</taxon>
        <taxon>Cytophagales</taxon>
        <taxon>Hymenobacteraceae</taxon>
        <taxon>Adhaeribacter</taxon>
    </lineage>
</organism>
<dbReference type="InterPro" id="IPR006710">
    <property type="entry name" value="Glyco_hydro_43"/>
</dbReference>
<keyword evidence="4 5" id="KW-0326">Glycosidase</keyword>
<accession>A0A369QHQ6</accession>
<dbReference type="InterPro" id="IPR023296">
    <property type="entry name" value="Glyco_hydro_beta-prop_sf"/>
</dbReference>
<dbReference type="AlphaFoldDB" id="A0A369QHQ6"/>
<evidence type="ECO:0000313" key="7">
    <source>
        <dbReference type="Proteomes" id="UP000253919"/>
    </source>
</evidence>
<dbReference type="OrthoDB" id="9758923at2"/>
<evidence type="ECO:0000313" key="6">
    <source>
        <dbReference type="EMBL" id="RDC61828.1"/>
    </source>
</evidence>
<dbReference type="SUPFAM" id="SSF75005">
    <property type="entry name" value="Arabinanase/levansucrase/invertase"/>
    <property type="match status" value="1"/>
</dbReference>
<evidence type="ECO:0000256" key="4">
    <source>
        <dbReference type="ARBA" id="ARBA00023295"/>
    </source>
</evidence>
<evidence type="ECO:0000256" key="3">
    <source>
        <dbReference type="ARBA" id="ARBA00022801"/>
    </source>
</evidence>
<name>A0A369QHQ6_9BACT</name>
<dbReference type="PANTHER" id="PTHR43301:SF3">
    <property type="entry name" value="ARABINAN ENDO-1,5-ALPHA-L-ARABINOSIDASE A-RELATED"/>
    <property type="match status" value="1"/>
</dbReference>
<evidence type="ECO:0000256" key="1">
    <source>
        <dbReference type="ARBA" id="ARBA00004834"/>
    </source>
</evidence>
<comment type="similarity">
    <text evidence="2 5">Belongs to the glycosyl hydrolase 43 family.</text>
</comment>
<keyword evidence="3 5" id="KW-0378">Hydrolase</keyword>
<protein>
    <submittedName>
        <fullName evidence="6">Beta-galactosidase</fullName>
        <ecNumber evidence="6">3.2.1.23</ecNumber>
    </submittedName>
</protein>
<dbReference type="InterPro" id="IPR050727">
    <property type="entry name" value="GH43_arabinanases"/>
</dbReference>
<dbReference type="CDD" id="cd08983">
    <property type="entry name" value="GH43_Bt3655-like"/>
    <property type="match status" value="1"/>
</dbReference>
<comment type="caution">
    <text evidence="6">The sequence shown here is derived from an EMBL/GenBank/DDBJ whole genome shotgun (WGS) entry which is preliminary data.</text>
</comment>
<comment type="pathway">
    <text evidence="1">Glycan metabolism; L-arabinan degradation.</text>
</comment>
<dbReference type="RefSeq" id="WP_115375418.1">
    <property type="nucleotide sequence ID" value="NZ_QASA01000001.1"/>
</dbReference>
<dbReference type="Proteomes" id="UP000253919">
    <property type="component" value="Unassembled WGS sequence"/>
</dbReference>
<dbReference type="GO" id="GO:0005975">
    <property type="term" value="P:carbohydrate metabolic process"/>
    <property type="evidence" value="ECO:0007669"/>
    <property type="project" value="InterPro"/>
</dbReference>